<dbReference type="Proteomes" id="UP000807469">
    <property type="component" value="Unassembled WGS sequence"/>
</dbReference>
<accession>A0A9P5Z8P3</accession>
<dbReference type="SUPFAM" id="SSF81383">
    <property type="entry name" value="F-box domain"/>
    <property type="match status" value="1"/>
</dbReference>
<comment type="caution">
    <text evidence="2">The sequence shown here is derived from an EMBL/GenBank/DDBJ whole genome shotgun (WGS) entry which is preliminary data.</text>
</comment>
<dbReference type="PROSITE" id="PS50181">
    <property type="entry name" value="FBOX"/>
    <property type="match status" value="1"/>
</dbReference>
<dbReference type="OrthoDB" id="3172239at2759"/>
<evidence type="ECO:0000313" key="3">
    <source>
        <dbReference type="Proteomes" id="UP000807469"/>
    </source>
</evidence>
<name>A0A9P5Z8P3_9AGAR</name>
<dbReference type="InterPro" id="IPR001810">
    <property type="entry name" value="F-box_dom"/>
</dbReference>
<sequence length="596" mass="67898">MEEAHAHIDSIIHHHETAIAACNATIIALHNQINNIQITSTIYQARIFSLRSQRNEYTEIYRLPVEVLCQIFSFAQINDRGEMLPFSEWTEFTRVSRHWRNVALEYRYLWANITMTNGFNNSYWAEQAVKRSKGAKLVINIFGEKAFFPSVLHISRFCQNPIRGLRVSYNSVEDIWMGVQSTLAQFQTPYFEFLDLEGVDARSYSHPVSASRWCQYPAVSEDVLRNNLQRLRNMRLVNCSIDWSSNPLFQSAMTHLTVRNPALMPTSKQFVFALKEMPNLQYLDLENAFPPADQTTIQAHVHFYHLKYLHLYSCISDEVEDFFGLVTFPPGATVQVKIGCSMSPGRPNIPRITAAVSKSYSLKPNAPGPIFRSISLFQPISNKNHTSGLKLVLFKTRKYTEQLIYDPGDIGVDFRLEFCWRTQSSSTEERLVMKQFINAIFSSSLPLQGIQCMSLAWRAEQQELTPDLMMNTFGKLSNVDTVVTGGNSSRPLVDAFDRGLASQEAPNGSQVEHIFYFPKVSSMCFCNARIINSKSAPNPVAVPVELIQDCLVRQCKRGIEIKNVSFIQCRGLGQEETVYAMQESLFNGFREAMMSL</sequence>
<proteinExistence type="predicted"/>
<dbReference type="InterPro" id="IPR032675">
    <property type="entry name" value="LRR_dom_sf"/>
</dbReference>
<dbReference type="Pfam" id="PF12937">
    <property type="entry name" value="F-box-like"/>
    <property type="match status" value="1"/>
</dbReference>
<evidence type="ECO:0000259" key="1">
    <source>
        <dbReference type="PROSITE" id="PS50181"/>
    </source>
</evidence>
<dbReference type="InterPro" id="IPR036047">
    <property type="entry name" value="F-box-like_dom_sf"/>
</dbReference>
<feature type="domain" description="F-box" evidence="1">
    <location>
        <begin position="57"/>
        <end position="113"/>
    </location>
</feature>
<dbReference type="Gene3D" id="3.80.10.10">
    <property type="entry name" value="Ribonuclease Inhibitor"/>
    <property type="match status" value="1"/>
</dbReference>
<reference evidence="2" key="1">
    <citation type="submission" date="2020-11" db="EMBL/GenBank/DDBJ databases">
        <authorList>
            <consortium name="DOE Joint Genome Institute"/>
            <person name="Ahrendt S."/>
            <person name="Riley R."/>
            <person name="Andreopoulos W."/>
            <person name="Labutti K."/>
            <person name="Pangilinan J."/>
            <person name="Ruiz-Duenas F.J."/>
            <person name="Barrasa J.M."/>
            <person name="Sanchez-Garcia M."/>
            <person name="Camarero S."/>
            <person name="Miyauchi S."/>
            <person name="Serrano A."/>
            <person name="Linde D."/>
            <person name="Babiker R."/>
            <person name="Drula E."/>
            <person name="Ayuso-Fernandez I."/>
            <person name="Pacheco R."/>
            <person name="Padilla G."/>
            <person name="Ferreira P."/>
            <person name="Barriuso J."/>
            <person name="Kellner H."/>
            <person name="Castanera R."/>
            <person name="Alfaro M."/>
            <person name="Ramirez L."/>
            <person name="Pisabarro A.G."/>
            <person name="Kuo A."/>
            <person name="Tritt A."/>
            <person name="Lipzen A."/>
            <person name="He G."/>
            <person name="Yan M."/>
            <person name="Ng V."/>
            <person name="Cullen D."/>
            <person name="Martin F."/>
            <person name="Rosso M.-N."/>
            <person name="Henrissat B."/>
            <person name="Hibbett D."/>
            <person name="Martinez A.T."/>
            <person name="Grigoriev I.V."/>
        </authorList>
    </citation>
    <scope>NUCLEOTIDE SEQUENCE</scope>
    <source>
        <strain evidence="2">CIRM-BRFM 674</strain>
    </source>
</reference>
<dbReference type="SUPFAM" id="SSF52047">
    <property type="entry name" value="RNI-like"/>
    <property type="match status" value="1"/>
</dbReference>
<organism evidence="2 3">
    <name type="scientific">Pholiota conissans</name>
    <dbReference type="NCBI Taxonomy" id="109636"/>
    <lineage>
        <taxon>Eukaryota</taxon>
        <taxon>Fungi</taxon>
        <taxon>Dikarya</taxon>
        <taxon>Basidiomycota</taxon>
        <taxon>Agaricomycotina</taxon>
        <taxon>Agaricomycetes</taxon>
        <taxon>Agaricomycetidae</taxon>
        <taxon>Agaricales</taxon>
        <taxon>Agaricineae</taxon>
        <taxon>Strophariaceae</taxon>
        <taxon>Pholiota</taxon>
    </lineage>
</organism>
<gene>
    <name evidence="2" type="ORF">BDN70DRAFT_930824</name>
</gene>
<dbReference type="EMBL" id="MU155178">
    <property type="protein sequence ID" value="KAF9481456.1"/>
    <property type="molecule type" value="Genomic_DNA"/>
</dbReference>
<dbReference type="Gene3D" id="1.20.1280.50">
    <property type="match status" value="1"/>
</dbReference>
<dbReference type="AlphaFoldDB" id="A0A9P5Z8P3"/>
<evidence type="ECO:0000313" key="2">
    <source>
        <dbReference type="EMBL" id="KAF9481456.1"/>
    </source>
</evidence>
<protein>
    <recommendedName>
        <fullName evidence="1">F-box domain-containing protein</fullName>
    </recommendedName>
</protein>
<keyword evidence="3" id="KW-1185">Reference proteome</keyword>